<gene>
    <name evidence="2" type="ORF">EZS28_033169</name>
</gene>
<name>A0A5J4UM52_9EUKA</name>
<organism evidence="2 3">
    <name type="scientific">Streblomastix strix</name>
    <dbReference type="NCBI Taxonomy" id="222440"/>
    <lineage>
        <taxon>Eukaryota</taxon>
        <taxon>Metamonada</taxon>
        <taxon>Preaxostyla</taxon>
        <taxon>Oxymonadida</taxon>
        <taxon>Streblomastigidae</taxon>
        <taxon>Streblomastix</taxon>
    </lineage>
</organism>
<keyword evidence="1" id="KW-0732">Signal</keyword>
<dbReference type="InterPro" id="IPR003386">
    <property type="entry name" value="LACT/PDAT_acylTrfase"/>
</dbReference>
<dbReference type="EMBL" id="SNRW01014598">
    <property type="protein sequence ID" value="KAA6371304.1"/>
    <property type="molecule type" value="Genomic_DNA"/>
</dbReference>
<accession>A0A5J4UM52</accession>
<dbReference type="InterPro" id="IPR029058">
    <property type="entry name" value="AB_hydrolase_fold"/>
</dbReference>
<feature type="chain" id="PRO_5023892520" evidence="1">
    <location>
        <begin position="20"/>
        <end position="431"/>
    </location>
</feature>
<dbReference type="Proteomes" id="UP000324800">
    <property type="component" value="Unassembled WGS sequence"/>
</dbReference>
<dbReference type="Pfam" id="PF02450">
    <property type="entry name" value="LCAT"/>
    <property type="match status" value="1"/>
</dbReference>
<keyword evidence="2" id="KW-0808">Transferase</keyword>
<dbReference type="SUPFAM" id="SSF53474">
    <property type="entry name" value="alpha/beta-Hydrolases"/>
    <property type="match status" value="1"/>
</dbReference>
<keyword evidence="2" id="KW-0012">Acyltransferase</keyword>
<comment type="caution">
    <text evidence="2">The sequence shown here is derived from an EMBL/GenBank/DDBJ whole genome shotgun (WGS) entry which is preliminary data.</text>
</comment>
<dbReference type="GO" id="GO:0008374">
    <property type="term" value="F:O-acyltransferase activity"/>
    <property type="evidence" value="ECO:0007669"/>
    <property type="project" value="InterPro"/>
</dbReference>
<feature type="signal peptide" evidence="1">
    <location>
        <begin position="1"/>
        <end position="19"/>
    </location>
</feature>
<evidence type="ECO:0000256" key="1">
    <source>
        <dbReference type="SAM" id="SignalP"/>
    </source>
</evidence>
<proteinExistence type="predicted"/>
<dbReference type="AlphaFoldDB" id="A0A5J4UM52"/>
<evidence type="ECO:0000313" key="3">
    <source>
        <dbReference type="Proteomes" id="UP000324800"/>
    </source>
</evidence>
<dbReference type="Gene3D" id="3.40.50.1820">
    <property type="entry name" value="alpha/beta hydrolase"/>
    <property type="match status" value="1"/>
</dbReference>
<dbReference type="PANTHER" id="PTHR11440">
    <property type="entry name" value="LECITHIN-CHOLESTEROL ACYLTRANSFERASE-RELATED"/>
    <property type="match status" value="1"/>
</dbReference>
<evidence type="ECO:0000313" key="2">
    <source>
        <dbReference type="EMBL" id="KAA6371304.1"/>
    </source>
</evidence>
<protein>
    <submittedName>
        <fullName evidence="2">Putative phosphatidylcholine-sterol O-acyltransferase</fullName>
    </submittedName>
</protein>
<dbReference type="OrthoDB" id="190846at2759"/>
<dbReference type="GO" id="GO:0006629">
    <property type="term" value="P:lipid metabolic process"/>
    <property type="evidence" value="ECO:0007669"/>
    <property type="project" value="InterPro"/>
</dbReference>
<reference evidence="2 3" key="1">
    <citation type="submission" date="2019-03" db="EMBL/GenBank/DDBJ databases">
        <title>Single cell metagenomics reveals metabolic interactions within the superorganism composed of flagellate Streblomastix strix and complex community of Bacteroidetes bacteria on its surface.</title>
        <authorList>
            <person name="Treitli S.C."/>
            <person name="Kolisko M."/>
            <person name="Husnik F."/>
            <person name="Keeling P."/>
            <person name="Hampl V."/>
        </authorList>
    </citation>
    <scope>NUCLEOTIDE SEQUENCE [LARGE SCALE GENOMIC DNA]</scope>
    <source>
        <strain evidence="2">ST1C</strain>
    </source>
</reference>
<sequence>MHNIFKLAIFAVKIVTCTANTEKETNLFIKSDIPPLVIVPGIGQSRLEYRYKSEGDSSAYRQLWLVMDNMIANKSLYTDDMKIQFDPVTDEYKSADHVDIRPYDFGGVEGFSILDPKYPQTDKFIKLVKNLESVGYIVGKSLFGALYDYRLSGPTNVKKFGFFADLQNLIEKAYNINGRKAVLLGHSLGTLISHHFLSSYVTAEWKKKYLECYVSVNGVYGGTVESFSYTAAYRKWIVPGITLEESYDAVKYISPLYWNLPNKYGYDEENDVIAEIPSLNVTITSKNISWIYESTGRLDLLAAYNNVKHIRDELKAPGIKTYSFTCIGEDTLYKLVYNYTSPDKQQENKDQINDSDQWWKHEGYEVFGNGDNSANPKCLKVPLLWRELQEQPVIWKEYTGADHSGILKDDRFWLDLRKILVGDASDDEKEL</sequence>